<organism evidence="7 8">
    <name type="scientific">Lagenidium giganteum</name>
    <dbReference type="NCBI Taxonomy" id="4803"/>
    <lineage>
        <taxon>Eukaryota</taxon>
        <taxon>Sar</taxon>
        <taxon>Stramenopiles</taxon>
        <taxon>Oomycota</taxon>
        <taxon>Peronosporomycetes</taxon>
        <taxon>Pythiales</taxon>
        <taxon>Pythiaceae</taxon>
    </lineage>
</organism>
<accession>A0AAV2Z0E5</accession>
<keyword evidence="8" id="KW-1185">Reference proteome</keyword>
<reference evidence="7" key="1">
    <citation type="submission" date="2022-11" db="EMBL/GenBank/DDBJ databases">
        <authorList>
            <person name="Morgan W.R."/>
            <person name="Tartar A."/>
        </authorList>
    </citation>
    <scope>NUCLEOTIDE SEQUENCE</scope>
    <source>
        <strain evidence="7">ARSEF 373</strain>
    </source>
</reference>
<comment type="caution">
    <text evidence="7">The sequence shown here is derived from an EMBL/GenBank/DDBJ whole genome shotgun (WGS) entry which is preliminary data.</text>
</comment>
<feature type="transmembrane region" description="Helical" evidence="6">
    <location>
        <begin position="292"/>
        <end position="311"/>
    </location>
</feature>
<dbReference type="PANTHER" id="PTHR12242">
    <property type="entry name" value="OS02G0130600 PROTEIN-RELATED"/>
    <property type="match status" value="1"/>
</dbReference>
<proteinExistence type="predicted"/>
<evidence type="ECO:0000256" key="1">
    <source>
        <dbReference type="ARBA" id="ARBA00004127"/>
    </source>
</evidence>
<evidence type="ECO:0000256" key="4">
    <source>
        <dbReference type="ARBA" id="ARBA00023136"/>
    </source>
</evidence>
<evidence type="ECO:0000256" key="5">
    <source>
        <dbReference type="SAM" id="MobiDB-lite"/>
    </source>
</evidence>
<feature type="transmembrane region" description="Helical" evidence="6">
    <location>
        <begin position="187"/>
        <end position="211"/>
    </location>
</feature>
<keyword evidence="2 6" id="KW-0812">Transmembrane</keyword>
<evidence type="ECO:0000256" key="3">
    <source>
        <dbReference type="ARBA" id="ARBA00022989"/>
    </source>
</evidence>
<feature type="transmembrane region" description="Helical" evidence="6">
    <location>
        <begin position="223"/>
        <end position="240"/>
    </location>
</feature>
<sequence>MADRWTHISPSGSLVHGNGTDTASGGLTWEDWVVSAEIAAAIALSLWLMQRKKAYDVMILGGASPTFEALSPLVQVDRALSLQSLYWYRVGVCVFYALVQLYDVFRTEGLCFFFYTTWNFIAQGTYFVCAARYTLRLLQQHERHSSGDHAPSMVADETVSFLPPVDGLDGLVRRGGSRRRSWLRLDLILDVCLATSLLIGIVVWTILYPWAVRMHDPEKLLNWVSYCQHGINILLLQLDFSCTQHQVSPDALALLIAWPTTYCIFTWIVHGTIKRGFWPYPFLKLDTPTAPIWYAGLLLAHLACFAIVYLCSRLKRSCRQRTPRADAPLVSDHTSEPLLSPPPSSGFASFDA</sequence>
<dbReference type="InterPro" id="IPR006838">
    <property type="entry name" value="ADTRP_AIG1"/>
</dbReference>
<evidence type="ECO:0000313" key="7">
    <source>
        <dbReference type="EMBL" id="DBA00112.1"/>
    </source>
</evidence>
<protein>
    <submittedName>
        <fullName evidence="7">Uncharacterized protein</fullName>
    </submittedName>
</protein>
<gene>
    <name evidence="7" type="ORF">N0F65_000403</name>
</gene>
<feature type="transmembrane region" description="Helical" evidence="6">
    <location>
        <begin position="252"/>
        <end position="272"/>
    </location>
</feature>
<feature type="region of interest" description="Disordered" evidence="5">
    <location>
        <begin position="327"/>
        <end position="352"/>
    </location>
</feature>
<dbReference type="Pfam" id="PF04750">
    <property type="entry name" value="Far-17a_AIG1"/>
    <property type="match status" value="1"/>
</dbReference>
<evidence type="ECO:0000256" key="6">
    <source>
        <dbReference type="SAM" id="Phobius"/>
    </source>
</evidence>
<keyword evidence="3 6" id="KW-1133">Transmembrane helix</keyword>
<reference evidence="7" key="2">
    <citation type="journal article" date="2023" name="Microbiol Resour">
        <title>Decontamination and Annotation of the Draft Genome Sequence of the Oomycete Lagenidium giganteum ARSEF 373.</title>
        <authorList>
            <person name="Morgan W.R."/>
            <person name="Tartar A."/>
        </authorList>
    </citation>
    <scope>NUCLEOTIDE SEQUENCE</scope>
    <source>
        <strain evidence="7">ARSEF 373</strain>
    </source>
</reference>
<comment type="subcellular location">
    <subcellularLocation>
        <location evidence="1">Endomembrane system</location>
        <topology evidence="1">Multi-pass membrane protein</topology>
    </subcellularLocation>
</comment>
<dbReference type="AlphaFoldDB" id="A0AAV2Z0E5"/>
<feature type="transmembrane region" description="Helical" evidence="6">
    <location>
        <begin position="86"/>
        <end position="105"/>
    </location>
</feature>
<dbReference type="GO" id="GO:0016020">
    <property type="term" value="C:membrane"/>
    <property type="evidence" value="ECO:0007669"/>
    <property type="project" value="InterPro"/>
</dbReference>
<dbReference type="PANTHER" id="PTHR12242:SF22">
    <property type="entry name" value="OS02G0130600 PROTEIN"/>
    <property type="match status" value="1"/>
</dbReference>
<evidence type="ECO:0000256" key="2">
    <source>
        <dbReference type="ARBA" id="ARBA00022692"/>
    </source>
</evidence>
<name>A0AAV2Z0E5_9STRA</name>
<dbReference type="Proteomes" id="UP001146120">
    <property type="component" value="Unassembled WGS sequence"/>
</dbReference>
<feature type="transmembrane region" description="Helical" evidence="6">
    <location>
        <begin position="32"/>
        <end position="49"/>
    </location>
</feature>
<dbReference type="EMBL" id="DAKRPA010000070">
    <property type="protein sequence ID" value="DBA00112.1"/>
    <property type="molecule type" value="Genomic_DNA"/>
</dbReference>
<evidence type="ECO:0000313" key="8">
    <source>
        <dbReference type="Proteomes" id="UP001146120"/>
    </source>
</evidence>
<keyword evidence="4 6" id="KW-0472">Membrane</keyword>
<feature type="transmembrane region" description="Helical" evidence="6">
    <location>
        <begin position="117"/>
        <end position="135"/>
    </location>
</feature>
<dbReference type="GO" id="GO:0012505">
    <property type="term" value="C:endomembrane system"/>
    <property type="evidence" value="ECO:0007669"/>
    <property type="project" value="UniProtKB-SubCell"/>
</dbReference>